<dbReference type="GO" id="GO:0007059">
    <property type="term" value="P:chromosome segregation"/>
    <property type="evidence" value="ECO:0007669"/>
    <property type="project" value="TreeGrafter"/>
</dbReference>
<evidence type="ECO:0000256" key="1">
    <source>
        <dbReference type="SAM" id="Coils"/>
    </source>
</evidence>
<sequence length="249" mass="27508">MSGKKGAIELERAVSSIQVGRRHRTDLGDLEPLVASIKREGLLQPITVTPDGLLVCGARRLAAIKQLGWKTVNVWVRSGISDRLGQLLAEQDDNVLHKPLTLLEAAALYRELKEVLAQDAAQRQALTRFSSDHQPGIIGDAHLASPSHGTLGSARKQAAAMVPGGISYTTFDKIGYLERVAADTVQPDKLRTRAQTELDRINVGGAVDPGYSRIRADVDAQWRERQEELERLAREALERVRDTSRRKRK</sequence>
<feature type="domain" description="ParB-like N-terminal" evidence="2">
    <location>
        <begin position="10"/>
        <end position="94"/>
    </location>
</feature>
<dbReference type="EMBL" id="VFNV01000001">
    <property type="protein sequence ID" value="TQK76304.1"/>
    <property type="molecule type" value="Genomic_DNA"/>
</dbReference>
<dbReference type="PANTHER" id="PTHR33375">
    <property type="entry name" value="CHROMOSOME-PARTITIONING PROTEIN PARB-RELATED"/>
    <property type="match status" value="1"/>
</dbReference>
<evidence type="ECO:0000313" key="4">
    <source>
        <dbReference type="Proteomes" id="UP000316181"/>
    </source>
</evidence>
<evidence type="ECO:0000259" key="2">
    <source>
        <dbReference type="SMART" id="SM00470"/>
    </source>
</evidence>
<dbReference type="Gene3D" id="3.90.1530.30">
    <property type="match status" value="1"/>
</dbReference>
<accession>A0A542SNU0</accession>
<keyword evidence="1" id="KW-0175">Coiled coil</keyword>
<proteinExistence type="predicted"/>
<comment type="caution">
    <text evidence="3">The sequence shown here is derived from an EMBL/GenBank/DDBJ whole genome shotgun (WGS) entry which is preliminary data.</text>
</comment>
<dbReference type="PANTHER" id="PTHR33375:SF1">
    <property type="entry name" value="CHROMOSOME-PARTITIONING PROTEIN PARB-RELATED"/>
    <property type="match status" value="1"/>
</dbReference>
<dbReference type="InterPro" id="IPR036086">
    <property type="entry name" value="ParB/Sulfiredoxin_sf"/>
</dbReference>
<dbReference type="AlphaFoldDB" id="A0A542SNU0"/>
<keyword evidence="4" id="KW-1185">Reference proteome</keyword>
<dbReference type="InterPro" id="IPR003115">
    <property type="entry name" value="ParB_N"/>
</dbReference>
<dbReference type="GO" id="GO:0045881">
    <property type="term" value="P:positive regulation of sporulation resulting in formation of a cellular spore"/>
    <property type="evidence" value="ECO:0007669"/>
    <property type="project" value="TreeGrafter"/>
</dbReference>
<gene>
    <name evidence="3" type="ORF">FB389_0968</name>
</gene>
<dbReference type="InterPro" id="IPR050336">
    <property type="entry name" value="Chromosome_partition/occlusion"/>
</dbReference>
<dbReference type="Proteomes" id="UP000316181">
    <property type="component" value="Unassembled WGS sequence"/>
</dbReference>
<evidence type="ECO:0000313" key="3">
    <source>
        <dbReference type="EMBL" id="TQK76304.1"/>
    </source>
</evidence>
<dbReference type="SUPFAM" id="SSF110849">
    <property type="entry name" value="ParB/Sulfiredoxin"/>
    <property type="match status" value="1"/>
</dbReference>
<feature type="coiled-coil region" evidence="1">
    <location>
        <begin position="219"/>
        <end position="246"/>
    </location>
</feature>
<protein>
    <submittedName>
        <fullName evidence="3">ParB family chromosome partitioning protein</fullName>
    </submittedName>
</protein>
<reference evidence="3 4" key="1">
    <citation type="submission" date="2019-06" db="EMBL/GenBank/DDBJ databases">
        <title>Sequencing the genomes of 1000 actinobacteria strains.</title>
        <authorList>
            <person name="Klenk H.-P."/>
        </authorList>
    </citation>
    <scope>NUCLEOTIDE SEQUENCE [LARGE SCALE GENOMIC DNA]</scope>
    <source>
        <strain evidence="3 4">DSM 10596</strain>
    </source>
</reference>
<dbReference type="RefSeq" id="WP_342776020.1">
    <property type="nucleotide sequence ID" value="NZ_BAAATB010000002.1"/>
</dbReference>
<name>A0A542SNU0_9MICO</name>
<organism evidence="3 4">
    <name type="scientific">Rarobacter incanus</name>
    <dbReference type="NCBI Taxonomy" id="153494"/>
    <lineage>
        <taxon>Bacteria</taxon>
        <taxon>Bacillati</taxon>
        <taxon>Actinomycetota</taxon>
        <taxon>Actinomycetes</taxon>
        <taxon>Micrococcales</taxon>
        <taxon>Rarobacteraceae</taxon>
        <taxon>Rarobacter</taxon>
    </lineage>
</organism>
<dbReference type="GO" id="GO:0005694">
    <property type="term" value="C:chromosome"/>
    <property type="evidence" value="ECO:0007669"/>
    <property type="project" value="TreeGrafter"/>
</dbReference>
<dbReference type="Pfam" id="PF02195">
    <property type="entry name" value="ParB_N"/>
    <property type="match status" value="1"/>
</dbReference>
<dbReference type="SMART" id="SM00470">
    <property type="entry name" value="ParB"/>
    <property type="match status" value="1"/>
</dbReference>